<dbReference type="InterPro" id="IPR026913">
    <property type="entry name" value="METTL24"/>
</dbReference>
<proteinExistence type="predicted"/>
<evidence type="ECO:0000313" key="3">
    <source>
        <dbReference type="EMBL" id="WIA16244.1"/>
    </source>
</evidence>
<evidence type="ECO:0000313" key="4">
    <source>
        <dbReference type="Proteomes" id="UP001244341"/>
    </source>
</evidence>
<dbReference type="Pfam" id="PF13383">
    <property type="entry name" value="Methyltransf_22"/>
    <property type="match status" value="1"/>
</dbReference>
<keyword evidence="4" id="KW-1185">Reference proteome</keyword>
<dbReference type="EMBL" id="CP126214">
    <property type="protein sequence ID" value="WIA16244.1"/>
    <property type="molecule type" value="Genomic_DNA"/>
</dbReference>
<dbReference type="PANTHER" id="PTHR32026:SF10">
    <property type="entry name" value="METHYLTRANSFERASE-LIKE PROTEIN 24-RELATED"/>
    <property type="match status" value="1"/>
</dbReference>
<evidence type="ECO:0000259" key="2">
    <source>
        <dbReference type="Pfam" id="PF13383"/>
    </source>
</evidence>
<sequence>MYGSQALANLTIFRSNLLGNVWQSYNPEAPYAQGAKQFDPFAAIISCPPHRELKQYGSSSFCNLSKLQKPCIIYSIGSAGNKDFEKAALESTQCQVHSVQCGAAADGSPASTERRQKQHTACFGEATASTSSSSSSLTSNATVPLGLFAHKLGHLRGIDVAHVGLQGEQLLQFLSHLKHGAFLPRQLSLTLQLPAENAKAGLRKAPSELALVFQHMAALGYAATSSKVTDAAASSSAAFSFLHVEHNSARAGRASRLSAGSAGDDADSALQPPLRAKRLVVSVSSFPGRVEYINPTIFSIMHGLRKPDALYIWVPLNVSRFKEDDREIQGLKELPDNVKGLTGHFNGVVKVKIPPKDYGPATKLLPTLLEEKDPDTVIITIDDDSMYRPETILHLEQEIMARPDHAIVWSCEITHWDPKKAPPKKGWREWKLNAGVCRGFPTAFASAAYRREFFDDLVFDQARAPEGCLHHDDVWFGVHLWLRNVPIWVIDGFGIESNCDTRKCWPVLYHRPKNRMSISLHPDAGTKADACLDFFKHMDDDELRKKMMADKGLQPFRPF</sequence>
<dbReference type="InterPro" id="IPR025714">
    <property type="entry name" value="Methyltranfer_dom"/>
</dbReference>
<dbReference type="Proteomes" id="UP001244341">
    <property type="component" value="Chromosome 7b"/>
</dbReference>
<feature type="region of interest" description="Disordered" evidence="1">
    <location>
        <begin position="105"/>
        <end position="138"/>
    </location>
</feature>
<dbReference type="SUPFAM" id="SSF53448">
    <property type="entry name" value="Nucleotide-diphospho-sugar transferases"/>
    <property type="match status" value="1"/>
</dbReference>
<feature type="domain" description="Methyltransferase" evidence="2">
    <location>
        <begin position="47"/>
        <end position="241"/>
    </location>
</feature>
<dbReference type="PANTHER" id="PTHR32026">
    <property type="entry name" value="METHYLTRANSFERASE-LIKE PROTEIN 24"/>
    <property type="match status" value="1"/>
</dbReference>
<evidence type="ECO:0000256" key="1">
    <source>
        <dbReference type="SAM" id="MobiDB-lite"/>
    </source>
</evidence>
<dbReference type="InterPro" id="IPR029044">
    <property type="entry name" value="Nucleotide-diphossugar_trans"/>
</dbReference>
<feature type="compositionally biased region" description="Low complexity" evidence="1">
    <location>
        <begin position="126"/>
        <end position="138"/>
    </location>
</feature>
<organism evidence="3 4">
    <name type="scientific">Tetradesmus obliquus</name>
    <name type="common">Green alga</name>
    <name type="synonym">Acutodesmus obliquus</name>
    <dbReference type="NCBI Taxonomy" id="3088"/>
    <lineage>
        <taxon>Eukaryota</taxon>
        <taxon>Viridiplantae</taxon>
        <taxon>Chlorophyta</taxon>
        <taxon>core chlorophytes</taxon>
        <taxon>Chlorophyceae</taxon>
        <taxon>CS clade</taxon>
        <taxon>Sphaeropleales</taxon>
        <taxon>Scenedesmaceae</taxon>
        <taxon>Tetradesmus</taxon>
    </lineage>
</organism>
<accession>A0ABY8U4E4</accession>
<protein>
    <recommendedName>
        <fullName evidence="2">Methyltransferase domain-containing protein</fullName>
    </recommendedName>
</protein>
<name>A0ABY8U4E4_TETOB</name>
<reference evidence="3 4" key="1">
    <citation type="submission" date="2023-05" db="EMBL/GenBank/DDBJ databases">
        <title>A 100% complete, gapless, phased diploid assembly of the Scenedesmus obliquus UTEX 3031 genome.</title>
        <authorList>
            <person name="Biondi T.C."/>
            <person name="Hanschen E.R."/>
            <person name="Kwon T."/>
            <person name="Eng W."/>
            <person name="Kruse C.P.S."/>
            <person name="Koehler S.I."/>
            <person name="Kunde Y."/>
            <person name="Gleasner C.D."/>
            <person name="You Mak K.T."/>
            <person name="Polle J."/>
            <person name="Hovde B.T."/>
            <person name="Starkenburg S.R."/>
        </authorList>
    </citation>
    <scope>NUCLEOTIDE SEQUENCE [LARGE SCALE GENOMIC DNA]</scope>
    <source>
        <strain evidence="3 4">DOE0152z</strain>
    </source>
</reference>
<gene>
    <name evidence="3" type="ORF">OEZ85_012955</name>
</gene>